<dbReference type="Proteomes" id="UP000344450">
    <property type="component" value="Chromosome"/>
</dbReference>
<accession>A0ABX6DR46</accession>
<reference evidence="2 3" key="1">
    <citation type="submission" date="2019-10" db="EMBL/GenBank/DDBJ databases">
        <title>Complete genome sequencing of drug resistant plasmids in Kluyvera intermedia.</title>
        <authorList>
            <person name="Ke C."/>
            <person name="Jian S."/>
        </authorList>
    </citation>
    <scope>NUCLEOTIDE SEQUENCE [LARGE SCALE GENOMIC DNA]</scope>
    <source>
        <strain evidence="2 3">N2-1</strain>
    </source>
</reference>
<dbReference type="EMBL" id="CP045845">
    <property type="protein sequence ID" value="QGH31287.1"/>
    <property type="molecule type" value="Genomic_DNA"/>
</dbReference>
<keyword evidence="1" id="KW-0472">Membrane</keyword>
<keyword evidence="1" id="KW-0812">Transmembrane</keyword>
<proteinExistence type="predicted"/>
<evidence type="ECO:0000256" key="1">
    <source>
        <dbReference type="SAM" id="Phobius"/>
    </source>
</evidence>
<keyword evidence="1" id="KW-1133">Transmembrane helix</keyword>
<gene>
    <name evidence="2" type="ORF">GHC21_17110</name>
</gene>
<dbReference type="Pfam" id="PF11158">
    <property type="entry name" value="DUF2938"/>
    <property type="match status" value="1"/>
</dbReference>
<feature type="transmembrane region" description="Helical" evidence="1">
    <location>
        <begin position="94"/>
        <end position="113"/>
    </location>
</feature>
<dbReference type="GeneID" id="91974144"/>
<sequence>MIFNVFLLMVGSGVVATAVGDLVSRCVFGKSHWDLVGRWIAGIPRGKWINADITHTPSLSYEAALGWGFHYLTGIIYGVMYIGLCLFSGTEPNLISAITFGIMTVLAPFFILMPGMGIGVLARNSPTPLKKCLSALFAHVVFGAGLWIGAQCIRISMSS</sequence>
<feature type="transmembrane region" description="Helical" evidence="1">
    <location>
        <begin position="67"/>
        <end position="87"/>
    </location>
</feature>
<dbReference type="RefSeq" id="WP_153743577.1">
    <property type="nucleotide sequence ID" value="NZ_CP045843.1"/>
</dbReference>
<evidence type="ECO:0000313" key="2">
    <source>
        <dbReference type="EMBL" id="QGH31287.1"/>
    </source>
</evidence>
<feature type="transmembrane region" description="Helical" evidence="1">
    <location>
        <begin position="133"/>
        <end position="153"/>
    </location>
</feature>
<dbReference type="InterPro" id="IPR021329">
    <property type="entry name" value="DUF2938"/>
</dbReference>
<name>A0ABX6DR46_KLUIN</name>
<organism evidence="2 3">
    <name type="scientific">Kluyvera intermedia</name>
    <name type="common">Enterobacter intermedius</name>
    <dbReference type="NCBI Taxonomy" id="61648"/>
    <lineage>
        <taxon>Bacteria</taxon>
        <taxon>Pseudomonadati</taxon>
        <taxon>Pseudomonadota</taxon>
        <taxon>Gammaproteobacteria</taxon>
        <taxon>Enterobacterales</taxon>
        <taxon>Enterobacteriaceae</taxon>
        <taxon>Kluyvera</taxon>
    </lineage>
</organism>
<protein>
    <submittedName>
        <fullName evidence="2">DUF2938 family protein</fullName>
    </submittedName>
</protein>
<keyword evidence="3" id="KW-1185">Reference proteome</keyword>
<evidence type="ECO:0000313" key="3">
    <source>
        <dbReference type="Proteomes" id="UP000344450"/>
    </source>
</evidence>